<comment type="caution">
    <text evidence="1">The sequence shown here is derived from an EMBL/GenBank/DDBJ whole genome shotgun (WGS) entry which is preliminary data.</text>
</comment>
<reference evidence="1" key="1">
    <citation type="submission" date="2009-12" db="EMBL/GenBank/DDBJ databases">
        <authorList>
            <person name="Weinstock G."/>
            <person name="Sodergren E."/>
            <person name="Clifton S."/>
            <person name="Fulton L."/>
            <person name="Fulton B."/>
            <person name="Courtney L."/>
            <person name="Fronick C."/>
            <person name="Harrison M."/>
            <person name="Strong C."/>
            <person name="Farmer C."/>
            <person name="Delahaunty K."/>
            <person name="Markovic C."/>
            <person name="Hall O."/>
            <person name="Minx P."/>
            <person name="Tomlinson C."/>
            <person name="Mitreva M."/>
            <person name="Nelson J."/>
            <person name="Hou S."/>
            <person name="Wollam A."/>
            <person name="Pepin K.H."/>
            <person name="Johnson M."/>
            <person name="Bhonagiri V."/>
            <person name="Nash W.E."/>
            <person name="Warren W."/>
            <person name="Chinwalla A."/>
            <person name="Mardis E.R."/>
            <person name="Wilson R.K."/>
        </authorList>
    </citation>
    <scope>NUCLEOTIDE SEQUENCE [LARGE SCALE GENOMIC DNA]</scope>
    <source>
        <strain evidence="1">DSM 4541</strain>
    </source>
</reference>
<accession>D1P489</accession>
<protein>
    <submittedName>
        <fullName evidence="1">Uncharacterized protein</fullName>
    </submittedName>
</protein>
<evidence type="ECO:0000313" key="1">
    <source>
        <dbReference type="EMBL" id="EFB71714.1"/>
    </source>
</evidence>
<dbReference type="EMBL" id="ABXV02000030">
    <property type="protein sequence ID" value="EFB71714.1"/>
    <property type="molecule type" value="Genomic_DNA"/>
</dbReference>
<sequence length="86" mass="9911">MTELLVIGVWFFSLSATAEMEVIAVITSAAIGAKLKVFEFIFNLYLSIYCRCLLNEAWFTIHIKMPITEPPEHKTDIQDKWNCFAH</sequence>
<organism evidence="1 2">
    <name type="scientific">Providencia rustigianii DSM 4541</name>
    <dbReference type="NCBI Taxonomy" id="500637"/>
    <lineage>
        <taxon>Bacteria</taxon>
        <taxon>Pseudomonadati</taxon>
        <taxon>Pseudomonadota</taxon>
        <taxon>Gammaproteobacteria</taxon>
        <taxon>Enterobacterales</taxon>
        <taxon>Morganellaceae</taxon>
        <taxon>Providencia</taxon>
    </lineage>
</organism>
<dbReference type="Proteomes" id="UP000005512">
    <property type="component" value="Unassembled WGS sequence"/>
</dbReference>
<name>D1P489_9GAMM</name>
<dbReference type="AlphaFoldDB" id="D1P489"/>
<dbReference type="HOGENOM" id="CLU_2495402_0_0_6"/>
<keyword evidence="2" id="KW-1185">Reference proteome</keyword>
<proteinExistence type="predicted"/>
<evidence type="ECO:0000313" key="2">
    <source>
        <dbReference type="Proteomes" id="UP000005512"/>
    </source>
</evidence>
<gene>
    <name evidence="1" type="ORF">PROVRUST_07039</name>
</gene>